<feature type="domain" description="Integrase catalytic" evidence="2">
    <location>
        <begin position="305"/>
        <end position="503"/>
    </location>
</feature>
<dbReference type="PANTHER" id="PTHR42648">
    <property type="entry name" value="TRANSPOSASE, PUTATIVE-RELATED"/>
    <property type="match status" value="1"/>
</dbReference>
<dbReference type="InterPro" id="IPR039537">
    <property type="entry name" value="Retrotran_Ty1/copia-like"/>
</dbReference>
<comment type="caution">
    <text evidence="3">The sequence shown here is derived from an EMBL/GenBank/DDBJ whole genome shotgun (WGS) entry which is preliminary data.</text>
</comment>
<dbReference type="SUPFAM" id="SSF53098">
    <property type="entry name" value="Ribonuclease H-like"/>
    <property type="match status" value="1"/>
</dbReference>
<sequence length="1242" mass="142852">MQVDMQGLLNATTVNVKDIWLAVLMANIFNYGSDVISEVPHSSTYLNDDMENQKESRSKMSEKEKDPEAIKQNISHKPIDYEKINRLSEDFGKCFTPQQELSAEQAFWFRISNPTIESSNKTLVKVEAPSELPKVSLVNAILKKLKFHLSLFDSVVKKKTTPDTRTEGMYKVDLELLAHRLLQNREAHIDYLKYTQEQADILQGIVKQAKAKQPLDNALYFSCKHTQRIQELLGYVRDTCLNAIKLSAKKVVVTPKTKIKKVSYHISTLALNKLAKDGLARGFPRLKFQKDHLCSACALGKGNKSSHQPKAEDTNQEKLYILHMDLCGQMCVASINGKTYIQVIVDDYLRFTWVRFLRKKDEAPEAIIKCIKNIQVRLNATIRNVRTDNGTEFVNHTLREFYENVGISHQTSIAHTPQQNDVVKRQNQTLVEAAHRICKSDIGIFVGCAPAKKVFIIYNRRIQKIIETIHVTFDELTAMASKQFSSEPRLHSMTPVTSSSGLVPNTVSQQPCLPPKSDDWDHLFQPMFDEYFNPSSIAVSPFQEAPALRAVILADSLVSTFIDQDAPTISAVDPTLFTWIAGNDLLMLTYYGFQFKKIPLYCDNKSAIALCCNNVQHLRAKHIDVRFHFIKERLENAAVELYFVRIEYQLADMFTKPLPRERFNFLINKLGMVYFMTMQRLVITLDHDPCFPYFISTTYTNHGEHLPPSSIVSKWQRNWNGQDSSISCLNSMRETPKPKYVQKKADFDTSPKQKPVRDTKGESGDGVDTQSNVFDEKQQKVSDDEDAEEELEMNDDSEETESDNDRGDLIHPNLPTYKADDQEEEEEKVDDEEVSSDQRVSTPPDYELSDEKENKEGDDKDKEGIDSILNQNIQSDNLVNVPVSVTSETPSSFDQRVYVLEAEMSEFRQTSQFTKFLFLILGIVDTYLASKMKEVVDVAVQLQSKKLREEAQAENQEFLNQINQLTIDVLRSSSFTIRIRTKKILIEKIENNKLIDRLDIQKDFYNALVESYNTNKDIITSYGDVVTLKEDDMIKKRMKTPSLDQIKGQREENQAKKLSKSAYKEEHDQKVVDSKDQPHQEFNTCNDNVASIREALNDDDCQWNPSSSPTPDRMCKSVVELEYHLEEVFKATNEQGHQVIPWDYFINNDLKYMKGGSFSKKYTTFVNKSKDADHGQVRWIEDKKFYGYAFSIESSYDVYSRHMIIAVTSLKIMKWFVHSHLEEITVRREDDKLYKFREGDFK</sequence>
<dbReference type="InterPro" id="IPR036397">
    <property type="entry name" value="RNaseH_sf"/>
</dbReference>
<proteinExistence type="predicted"/>
<feature type="compositionally biased region" description="Acidic residues" evidence="1">
    <location>
        <begin position="783"/>
        <end position="802"/>
    </location>
</feature>
<evidence type="ECO:0000256" key="1">
    <source>
        <dbReference type="SAM" id="MobiDB-lite"/>
    </source>
</evidence>
<dbReference type="InterPro" id="IPR057670">
    <property type="entry name" value="SH3_retrovirus"/>
</dbReference>
<feature type="compositionally biased region" description="Basic and acidic residues" evidence="1">
    <location>
        <begin position="743"/>
        <end position="763"/>
    </location>
</feature>
<dbReference type="GO" id="GO:0003676">
    <property type="term" value="F:nucleic acid binding"/>
    <property type="evidence" value="ECO:0007669"/>
    <property type="project" value="InterPro"/>
</dbReference>
<feature type="compositionally biased region" description="Acidic residues" evidence="1">
    <location>
        <begin position="821"/>
        <end position="835"/>
    </location>
</feature>
<dbReference type="InterPro" id="IPR001584">
    <property type="entry name" value="Integrase_cat-core"/>
</dbReference>
<dbReference type="EMBL" id="BKCJ010002634">
    <property type="protein sequence ID" value="GEU49904.1"/>
    <property type="molecule type" value="Genomic_DNA"/>
</dbReference>
<evidence type="ECO:0000259" key="2">
    <source>
        <dbReference type="PROSITE" id="PS50994"/>
    </source>
</evidence>
<accession>A0A6L2KPS6</accession>
<evidence type="ECO:0000313" key="3">
    <source>
        <dbReference type="EMBL" id="GEU49904.1"/>
    </source>
</evidence>
<organism evidence="3">
    <name type="scientific">Tanacetum cinerariifolium</name>
    <name type="common">Dalmatian daisy</name>
    <name type="synonym">Chrysanthemum cinerariifolium</name>
    <dbReference type="NCBI Taxonomy" id="118510"/>
    <lineage>
        <taxon>Eukaryota</taxon>
        <taxon>Viridiplantae</taxon>
        <taxon>Streptophyta</taxon>
        <taxon>Embryophyta</taxon>
        <taxon>Tracheophyta</taxon>
        <taxon>Spermatophyta</taxon>
        <taxon>Magnoliopsida</taxon>
        <taxon>eudicotyledons</taxon>
        <taxon>Gunneridae</taxon>
        <taxon>Pentapetalae</taxon>
        <taxon>asterids</taxon>
        <taxon>campanulids</taxon>
        <taxon>Asterales</taxon>
        <taxon>Asteraceae</taxon>
        <taxon>Asteroideae</taxon>
        <taxon>Anthemideae</taxon>
        <taxon>Anthemidinae</taxon>
        <taxon>Tanacetum</taxon>
    </lineage>
</organism>
<dbReference type="CDD" id="cd09272">
    <property type="entry name" value="RNase_HI_RT_Ty1"/>
    <property type="match status" value="1"/>
</dbReference>
<dbReference type="Pfam" id="PF25597">
    <property type="entry name" value="SH3_retrovirus"/>
    <property type="match status" value="1"/>
</dbReference>
<feature type="region of interest" description="Disordered" evidence="1">
    <location>
        <begin position="726"/>
        <end position="863"/>
    </location>
</feature>
<dbReference type="GO" id="GO:0015074">
    <property type="term" value="P:DNA integration"/>
    <property type="evidence" value="ECO:0007669"/>
    <property type="project" value="InterPro"/>
</dbReference>
<dbReference type="Pfam" id="PF00665">
    <property type="entry name" value="rve"/>
    <property type="match status" value="1"/>
</dbReference>
<dbReference type="PANTHER" id="PTHR42648:SF21">
    <property type="entry name" value="CYSTEINE-RICH RLK (RECEPTOR-LIKE PROTEIN KINASE) 8"/>
    <property type="match status" value="1"/>
</dbReference>
<gene>
    <name evidence="3" type="ORF">Tci_021882</name>
</gene>
<feature type="region of interest" description="Disordered" evidence="1">
    <location>
        <begin position="45"/>
        <end position="70"/>
    </location>
</feature>
<feature type="compositionally biased region" description="Basic and acidic residues" evidence="1">
    <location>
        <begin position="849"/>
        <end position="863"/>
    </location>
</feature>
<reference evidence="3" key="1">
    <citation type="journal article" date="2019" name="Sci. Rep.">
        <title>Draft genome of Tanacetum cinerariifolium, the natural source of mosquito coil.</title>
        <authorList>
            <person name="Yamashiro T."/>
            <person name="Shiraishi A."/>
            <person name="Satake H."/>
            <person name="Nakayama K."/>
        </authorList>
    </citation>
    <scope>NUCLEOTIDE SEQUENCE</scope>
</reference>
<feature type="compositionally biased region" description="Basic and acidic residues" evidence="1">
    <location>
        <begin position="1062"/>
        <end position="1079"/>
    </location>
</feature>
<dbReference type="PROSITE" id="PS50994">
    <property type="entry name" value="INTEGRASE"/>
    <property type="match status" value="1"/>
</dbReference>
<feature type="region of interest" description="Disordered" evidence="1">
    <location>
        <begin position="1047"/>
        <end position="1082"/>
    </location>
</feature>
<protein>
    <recommendedName>
        <fullName evidence="2">Integrase catalytic domain-containing protein</fullName>
    </recommendedName>
</protein>
<dbReference type="Gene3D" id="3.30.420.10">
    <property type="entry name" value="Ribonuclease H-like superfamily/Ribonuclease H"/>
    <property type="match status" value="1"/>
</dbReference>
<dbReference type="AlphaFoldDB" id="A0A6L2KPS6"/>
<feature type="compositionally biased region" description="Basic and acidic residues" evidence="1">
    <location>
        <begin position="51"/>
        <end position="69"/>
    </location>
</feature>
<name>A0A6L2KPS6_TANCI</name>
<dbReference type="InterPro" id="IPR012337">
    <property type="entry name" value="RNaseH-like_sf"/>
</dbReference>